<dbReference type="InterPro" id="IPR008962">
    <property type="entry name" value="PapD-like_sf"/>
</dbReference>
<gene>
    <name evidence="2" type="ordered locus">Shal_2881</name>
</gene>
<dbReference type="Proteomes" id="UP000001317">
    <property type="component" value="Chromosome"/>
</dbReference>
<dbReference type="Pfam" id="PF00345">
    <property type="entry name" value="PapD_N"/>
    <property type="match status" value="1"/>
</dbReference>
<dbReference type="EMBL" id="CP000931">
    <property type="protein sequence ID" value="ABZ77430.1"/>
    <property type="molecule type" value="Genomic_DNA"/>
</dbReference>
<feature type="domain" description="Pili assembly chaperone N-terminal" evidence="1">
    <location>
        <begin position="33"/>
        <end position="143"/>
    </location>
</feature>
<dbReference type="InterPro" id="IPR050643">
    <property type="entry name" value="Periplasmic_pilus_chap"/>
</dbReference>
<dbReference type="OrthoDB" id="5871680at2"/>
<dbReference type="GO" id="GO:0071555">
    <property type="term" value="P:cell wall organization"/>
    <property type="evidence" value="ECO:0007669"/>
    <property type="project" value="InterPro"/>
</dbReference>
<organism evidence="2 3">
    <name type="scientific">Shewanella halifaxensis (strain HAW-EB4)</name>
    <dbReference type="NCBI Taxonomy" id="458817"/>
    <lineage>
        <taxon>Bacteria</taxon>
        <taxon>Pseudomonadati</taxon>
        <taxon>Pseudomonadota</taxon>
        <taxon>Gammaproteobacteria</taxon>
        <taxon>Alteromonadales</taxon>
        <taxon>Shewanellaceae</taxon>
        <taxon>Shewanella</taxon>
    </lineage>
</organism>
<dbReference type="HOGENOM" id="CLU_082344_1_1_6"/>
<dbReference type="GO" id="GO:0030288">
    <property type="term" value="C:outer membrane-bounded periplasmic space"/>
    <property type="evidence" value="ECO:0007669"/>
    <property type="project" value="InterPro"/>
</dbReference>
<dbReference type="AlphaFoldDB" id="B0TMS0"/>
<evidence type="ECO:0000259" key="1">
    <source>
        <dbReference type="Pfam" id="PF00345"/>
    </source>
</evidence>
<sequence length="232" mass="26460">MRIFIFILHILLLFPPMAHAFELFPMVTFFSPQGSKSEQFFQVNNTTEQPLPLEVFVRQRHIANDNLEQLTETEDFFVFPPQVLIPPKSTQMVKVKYIGNLVDTSQSYRVVFSQLPIKDDVKESSIKMLFQIGALVFVSPTNVSNTMSADITYQDNHPASMELANTGDGVIIIPQLSFNVKSDHANHNWKWQDIQHLLNQQYLVPGESVNIAIDTLLSPKDSQAKVDIKENR</sequence>
<dbReference type="InterPro" id="IPR013783">
    <property type="entry name" value="Ig-like_fold"/>
</dbReference>
<reference evidence="2" key="1">
    <citation type="submission" date="2008-01" db="EMBL/GenBank/DDBJ databases">
        <title>Complete sequence of Shewanella halifaxensis HAW-EB4.</title>
        <authorList>
            <consortium name="US DOE Joint Genome Institute"/>
            <person name="Copeland A."/>
            <person name="Lucas S."/>
            <person name="Lapidus A."/>
            <person name="Glavina del Rio T."/>
            <person name="Dalin E."/>
            <person name="Tice H."/>
            <person name="Bruce D."/>
            <person name="Goodwin L."/>
            <person name="Pitluck S."/>
            <person name="Sims D."/>
            <person name="Brettin T."/>
            <person name="Detter J.C."/>
            <person name="Han C."/>
            <person name="Kuske C.R."/>
            <person name="Schmutz J."/>
            <person name="Larimer F."/>
            <person name="Land M."/>
            <person name="Hauser L."/>
            <person name="Kyrpides N."/>
            <person name="Kim E."/>
            <person name="Zhao J.-S."/>
            <person name="Richardson P."/>
        </authorList>
    </citation>
    <scope>NUCLEOTIDE SEQUENCE [LARGE SCALE GENOMIC DNA]</scope>
    <source>
        <strain evidence="2">HAW-EB4</strain>
    </source>
</reference>
<dbReference type="Gene3D" id="2.60.40.10">
    <property type="entry name" value="Immunoglobulins"/>
    <property type="match status" value="1"/>
</dbReference>
<dbReference type="PANTHER" id="PTHR30251:SF4">
    <property type="entry name" value="SLR1668 PROTEIN"/>
    <property type="match status" value="1"/>
</dbReference>
<protein>
    <submittedName>
        <fullName evidence="2">P pilus assembly protein, chaperone PapD</fullName>
    </submittedName>
</protein>
<dbReference type="PANTHER" id="PTHR30251">
    <property type="entry name" value="PILUS ASSEMBLY CHAPERONE"/>
    <property type="match status" value="1"/>
</dbReference>
<dbReference type="InterPro" id="IPR016147">
    <property type="entry name" value="Pili_assmbl_chaperone_N"/>
</dbReference>
<dbReference type="KEGG" id="shl:Shal_2881"/>
<accession>B0TMS0</accession>
<dbReference type="SUPFAM" id="SSF49354">
    <property type="entry name" value="PapD-like"/>
    <property type="match status" value="1"/>
</dbReference>
<dbReference type="STRING" id="458817.Shal_2881"/>
<dbReference type="eggNOG" id="COG3121">
    <property type="taxonomic scope" value="Bacteria"/>
</dbReference>
<name>B0TMS0_SHEHH</name>
<evidence type="ECO:0000313" key="3">
    <source>
        <dbReference type="Proteomes" id="UP000001317"/>
    </source>
</evidence>
<proteinExistence type="predicted"/>
<keyword evidence="3" id="KW-1185">Reference proteome</keyword>
<evidence type="ECO:0000313" key="2">
    <source>
        <dbReference type="EMBL" id="ABZ77430.1"/>
    </source>
</evidence>